<proteinExistence type="predicted"/>
<organism evidence="2 3">
    <name type="scientific">Sporothrix eucalyptigena</name>
    <dbReference type="NCBI Taxonomy" id="1812306"/>
    <lineage>
        <taxon>Eukaryota</taxon>
        <taxon>Fungi</taxon>
        <taxon>Dikarya</taxon>
        <taxon>Ascomycota</taxon>
        <taxon>Pezizomycotina</taxon>
        <taxon>Sordariomycetes</taxon>
        <taxon>Sordariomycetidae</taxon>
        <taxon>Ophiostomatales</taxon>
        <taxon>Ophiostomataceae</taxon>
        <taxon>Sporothrix</taxon>
    </lineage>
</organism>
<keyword evidence="3" id="KW-1185">Reference proteome</keyword>
<evidence type="ECO:0000313" key="2">
    <source>
        <dbReference type="EMBL" id="CAK7209620.1"/>
    </source>
</evidence>
<accession>A0ABP0AQQ2</accession>
<evidence type="ECO:0000256" key="1">
    <source>
        <dbReference type="SAM" id="MobiDB-lite"/>
    </source>
</evidence>
<evidence type="ECO:0000313" key="3">
    <source>
        <dbReference type="Proteomes" id="UP001642482"/>
    </source>
</evidence>
<reference evidence="2 3" key="1">
    <citation type="submission" date="2024-01" db="EMBL/GenBank/DDBJ databases">
        <authorList>
            <person name="Allen C."/>
            <person name="Tagirdzhanova G."/>
        </authorList>
    </citation>
    <scope>NUCLEOTIDE SEQUENCE [LARGE SCALE GENOMIC DNA]</scope>
</reference>
<dbReference type="EMBL" id="CAWUHD010000003">
    <property type="protein sequence ID" value="CAK7209620.1"/>
    <property type="molecule type" value="Genomic_DNA"/>
</dbReference>
<feature type="compositionally biased region" description="Low complexity" evidence="1">
    <location>
        <begin position="58"/>
        <end position="71"/>
    </location>
</feature>
<name>A0ABP0AQQ2_9PEZI</name>
<gene>
    <name evidence="2" type="ORF">SEUCBS140593_000554</name>
</gene>
<protein>
    <submittedName>
        <fullName evidence="2">Uncharacterized protein</fullName>
    </submittedName>
</protein>
<sequence>MNRLSARSAFARTVRAAGYQNSLSIPTTAFFSTTPSQAVLKNVPGRQDRLAAAASEFSSLNDNSNNKSSSSPFQKAPPSSGGNPHFSRGPAGLTSSDAATGSDAPTKGGIINVRSLPRSFRGASGRSFPGPSGVSTPSPRLGRTGSNPAFGPGPGLGGVGRFAGVGGGPRSPKRGGGSGRRGGRRRSRRLNTEEDEGSSTKEIDMTEYPTQEMRDYKETLDVGTPTAFEPALTLEGLMSYSPAVASSQTGGMGPVSLAMRSMRVMADGYGATGGQEADASEATAVHNPALLLERLHNGQTVFFDTQTERTMVDKALHSNKIVAHLKRRKLPEDTTMIAPISEAAKEAIVDAAIRGVYETKATAPSGSLLQTYHRYQSQSYTYTEQQQRNFDKKILELLPEAGGAKAAGKGSKPGKARAKA</sequence>
<feature type="region of interest" description="Disordered" evidence="1">
    <location>
        <begin position="52"/>
        <end position="206"/>
    </location>
</feature>
<dbReference type="Proteomes" id="UP001642482">
    <property type="component" value="Unassembled WGS sequence"/>
</dbReference>
<comment type="caution">
    <text evidence="2">The sequence shown here is derived from an EMBL/GenBank/DDBJ whole genome shotgun (WGS) entry which is preliminary data.</text>
</comment>
<feature type="compositionally biased region" description="Gly residues" evidence="1">
    <location>
        <begin position="152"/>
        <end position="180"/>
    </location>
</feature>